<dbReference type="Proteomes" id="UP000248897">
    <property type="component" value="Chromosome 1"/>
</dbReference>
<dbReference type="Proteomes" id="UP000594967">
    <property type="component" value="Chromosome"/>
</dbReference>
<evidence type="ECO:0000313" key="4">
    <source>
        <dbReference type="Proteomes" id="UP000594967"/>
    </source>
</evidence>
<dbReference type="RefSeq" id="WP_063199810.1">
    <property type="nucleotide sequence ID" value="NZ_CAMITG010000003.1"/>
</dbReference>
<sequence>MDAKSVAQGILAGIESLPKGIAYSVRRTWQGAGVGSGEFKHRNKIETERFIKVIRFGYGIEASLRELITIVIRDCYQRMDVQTQSALGRKINLAEGYIVGRMGTQFFLVQQITHHILKKAIGSTLFRWVFKGITVAGLNIILLQGVIEQAAVSSRRLRENYPATYHKLAPRNLDMIFFLAEEYLEPFIAYSSKSKMFCEGVNNELSKVLGR</sequence>
<dbReference type="EMBL" id="CP065673">
    <property type="protein sequence ID" value="QPS21591.1"/>
    <property type="molecule type" value="Genomic_DNA"/>
</dbReference>
<dbReference type="AlphaFoldDB" id="A0A2X4XHR3"/>
<gene>
    <name evidence="1" type="ORF">I6G64_04005</name>
    <name evidence="2" type="ORF">NCTC12961_02032</name>
</gene>
<accession>A0A2X4XHR3</accession>
<keyword evidence="4" id="KW-1185">Reference proteome</keyword>
<protein>
    <submittedName>
        <fullName evidence="2">Uncharacterized protein</fullName>
    </submittedName>
</protein>
<dbReference type="EMBL" id="LS483469">
    <property type="protein sequence ID" value="SQI36154.1"/>
    <property type="molecule type" value="Genomic_DNA"/>
</dbReference>
<evidence type="ECO:0000313" key="2">
    <source>
        <dbReference type="EMBL" id="SQI36154.1"/>
    </source>
</evidence>
<evidence type="ECO:0000313" key="1">
    <source>
        <dbReference type="EMBL" id="QPS21591.1"/>
    </source>
</evidence>
<reference evidence="2 3" key="1">
    <citation type="submission" date="2018-06" db="EMBL/GenBank/DDBJ databases">
        <authorList>
            <consortium name="Pathogen Informatics"/>
            <person name="Doyle S."/>
        </authorList>
    </citation>
    <scope>NUCLEOTIDE SEQUENCE [LARGE SCALE GENOMIC DNA]</scope>
    <source>
        <strain evidence="2 3">NCTC12961</strain>
    </source>
</reference>
<reference evidence="1 4" key="2">
    <citation type="submission" date="2020-12" db="EMBL/GenBank/DDBJ databases">
        <title>FDA dAtabase for Regulatory Grade micrObial Sequences (FDA-ARGOS): Supporting development and validation of Infectious Disease Dx tests.</title>
        <authorList>
            <person name="Sproer C."/>
            <person name="Gronow S."/>
            <person name="Severitt S."/>
            <person name="Schroder I."/>
            <person name="Tallon L."/>
            <person name="Sadzewicz L."/>
            <person name="Zhao X."/>
            <person name="Boylan J."/>
            <person name="Ott S."/>
            <person name="Bowen H."/>
            <person name="Vavikolanu K."/>
            <person name="Mehta A."/>
            <person name="Aluvathingal J."/>
            <person name="Nadendla S."/>
            <person name="Lowell S."/>
            <person name="Myers T."/>
            <person name="Yan Y."/>
            <person name="Sichtig H."/>
        </authorList>
    </citation>
    <scope>NUCLEOTIDE SEQUENCE [LARGE SCALE GENOMIC DNA]</scope>
    <source>
        <strain evidence="1 4">FDAARGOS_907</strain>
    </source>
</reference>
<evidence type="ECO:0000313" key="3">
    <source>
        <dbReference type="Proteomes" id="UP000248897"/>
    </source>
</evidence>
<organism evidence="2 3">
    <name type="scientific">Serratia plymuthica</name>
    <dbReference type="NCBI Taxonomy" id="82996"/>
    <lineage>
        <taxon>Bacteria</taxon>
        <taxon>Pseudomonadati</taxon>
        <taxon>Pseudomonadota</taxon>
        <taxon>Gammaproteobacteria</taxon>
        <taxon>Enterobacterales</taxon>
        <taxon>Yersiniaceae</taxon>
        <taxon>Serratia</taxon>
    </lineage>
</organism>
<name>A0A2X4XHR3_SERPL</name>
<proteinExistence type="predicted"/>